<protein>
    <submittedName>
        <fullName evidence="3">C4-dicarboxylate TRAP transporter substrate-binding protein</fullName>
    </submittedName>
</protein>
<organism evidence="3 4">
    <name type="scientific">Hydrogenophaga atypica</name>
    <dbReference type="NCBI Taxonomy" id="249409"/>
    <lineage>
        <taxon>Bacteria</taxon>
        <taxon>Pseudomonadati</taxon>
        <taxon>Pseudomonadota</taxon>
        <taxon>Betaproteobacteria</taxon>
        <taxon>Burkholderiales</taxon>
        <taxon>Comamonadaceae</taxon>
        <taxon>Hydrogenophaga</taxon>
    </lineage>
</organism>
<evidence type="ECO:0000256" key="1">
    <source>
        <dbReference type="ARBA" id="ARBA00022729"/>
    </source>
</evidence>
<dbReference type="Pfam" id="PF03480">
    <property type="entry name" value="DctP"/>
    <property type="match status" value="1"/>
</dbReference>
<evidence type="ECO:0000256" key="2">
    <source>
        <dbReference type="SAM" id="SignalP"/>
    </source>
</evidence>
<accession>A0ABW2QPP3</accession>
<dbReference type="InterPro" id="IPR018389">
    <property type="entry name" value="DctP_fam"/>
</dbReference>
<reference evidence="4" key="1">
    <citation type="journal article" date="2019" name="Int. J. Syst. Evol. Microbiol.">
        <title>The Global Catalogue of Microorganisms (GCM) 10K type strain sequencing project: providing services to taxonomists for standard genome sequencing and annotation.</title>
        <authorList>
            <consortium name="The Broad Institute Genomics Platform"/>
            <consortium name="The Broad Institute Genome Sequencing Center for Infectious Disease"/>
            <person name="Wu L."/>
            <person name="Ma J."/>
        </authorList>
    </citation>
    <scope>NUCLEOTIDE SEQUENCE [LARGE SCALE GENOMIC DNA]</scope>
    <source>
        <strain evidence="4">CGMCC 1.12371</strain>
    </source>
</reference>
<dbReference type="Proteomes" id="UP001596501">
    <property type="component" value="Unassembled WGS sequence"/>
</dbReference>
<dbReference type="PANTHER" id="PTHR33376:SF15">
    <property type="entry name" value="BLL6794 PROTEIN"/>
    <property type="match status" value="1"/>
</dbReference>
<keyword evidence="1 2" id="KW-0732">Signal</keyword>
<name>A0ABW2QPP3_9BURK</name>
<dbReference type="Gene3D" id="3.40.190.170">
    <property type="entry name" value="Bacterial extracellular solute-binding protein, family 7"/>
    <property type="match status" value="1"/>
</dbReference>
<dbReference type="EMBL" id="JBHTCA010000023">
    <property type="protein sequence ID" value="MFC7411061.1"/>
    <property type="molecule type" value="Genomic_DNA"/>
</dbReference>
<dbReference type="PANTHER" id="PTHR33376">
    <property type="match status" value="1"/>
</dbReference>
<dbReference type="InterPro" id="IPR038404">
    <property type="entry name" value="TRAP_DctP_sf"/>
</dbReference>
<proteinExistence type="predicted"/>
<sequence length="374" mass="40575">MKSVKHVIALAALCAVSGAALAQKAHMATNWMAPVHILNDVTYQQWAADVAKASNGTLKFEVHSNGSLVPARSTMQGIRDSVAVVGIVYPAYTPAEFPLNNVVNDLVFVSDDDIAAAFAYTELAMTHPKLQAEWKKNGGVFGGGYSTPVYNFICGKAIRKLDDTKGLKIRTAGGAQSEWVKAIGAVPVSVPSPDIYSGIERGSIDCSMSDPSMLDKGAKLWEVAKSVTLLPMGVVVGANYIYNPDFWKGLKPSERKMLLDTMARATARAQVAYHKSVQEALDGARKRGLELVEPSADLKARLATYNKQTIDNLPKASMESRKIADPTDLIKAYLELETKWKGLLKGVDRNSDDAVYKVLHDNLYSKLDPAKFGL</sequence>
<keyword evidence="4" id="KW-1185">Reference proteome</keyword>
<feature type="chain" id="PRO_5046243161" evidence="2">
    <location>
        <begin position="23"/>
        <end position="374"/>
    </location>
</feature>
<comment type="caution">
    <text evidence="3">The sequence shown here is derived from an EMBL/GenBank/DDBJ whole genome shotgun (WGS) entry which is preliminary data.</text>
</comment>
<evidence type="ECO:0000313" key="4">
    <source>
        <dbReference type="Proteomes" id="UP001596501"/>
    </source>
</evidence>
<dbReference type="CDD" id="cd13666">
    <property type="entry name" value="PBP2_TRAP_DctP_like_1"/>
    <property type="match status" value="1"/>
</dbReference>
<feature type="signal peptide" evidence="2">
    <location>
        <begin position="1"/>
        <end position="22"/>
    </location>
</feature>
<dbReference type="NCBIfam" id="NF037995">
    <property type="entry name" value="TRAP_S1"/>
    <property type="match status" value="1"/>
</dbReference>
<dbReference type="RefSeq" id="WP_382198184.1">
    <property type="nucleotide sequence ID" value="NZ_JBHTCA010000023.1"/>
</dbReference>
<evidence type="ECO:0000313" key="3">
    <source>
        <dbReference type="EMBL" id="MFC7411061.1"/>
    </source>
</evidence>
<gene>
    <name evidence="3" type="ORF">ACFQPB_19545</name>
</gene>